<dbReference type="EMBL" id="BARV01035894">
    <property type="protein sequence ID" value="GAI48516.1"/>
    <property type="molecule type" value="Genomic_DNA"/>
</dbReference>
<accession>X1Q1A3</accession>
<name>X1Q1A3_9ZZZZ</name>
<feature type="non-terminal residue" evidence="2">
    <location>
        <position position="49"/>
    </location>
</feature>
<feature type="domain" description="Aldehyde ferredoxin oxidoreductase N-terminal" evidence="1">
    <location>
        <begin position="9"/>
        <end position="49"/>
    </location>
</feature>
<organism evidence="2">
    <name type="scientific">marine sediment metagenome</name>
    <dbReference type="NCBI Taxonomy" id="412755"/>
    <lineage>
        <taxon>unclassified sequences</taxon>
        <taxon>metagenomes</taxon>
        <taxon>ecological metagenomes</taxon>
    </lineage>
</organism>
<reference evidence="2" key="1">
    <citation type="journal article" date="2014" name="Front. Microbiol.">
        <title>High frequency of phylogenetically diverse reductive dehalogenase-homologous genes in deep subseafloor sedimentary metagenomes.</title>
        <authorList>
            <person name="Kawai M."/>
            <person name="Futagami T."/>
            <person name="Toyoda A."/>
            <person name="Takaki Y."/>
            <person name="Nishi S."/>
            <person name="Hori S."/>
            <person name="Arai W."/>
            <person name="Tsubouchi T."/>
            <person name="Morono Y."/>
            <person name="Uchiyama I."/>
            <person name="Ito T."/>
            <person name="Fujiyama A."/>
            <person name="Inagaki F."/>
            <person name="Takami H."/>
        </authorList>
    </citation>
    <scope>NUCLEOTIDE SEQUENCE</scope>
    <source>
        <strain evidence="2">Expedition CK06-06</strain>
    </source>
</reference>
<protein>
    <recommendedName>
        <fullName evidence="1">Aldehyde ferredoxin oxidoreductase N-terminal domain-containing protein</fullName>
    </recommendedName>
</protein>
<sequence length="49" mass="5305">MVGESGYAGKILKVDLSRGNTSELPTSDYADRFLGGRGIAAKIYWDEVP</sequence>
<dbReference type="GO" id="GO:0051536">
    <property type="term" value="F:iron-sulfur cluster binding"/>
    <property type="evidence" value="ECO:0007669"/>
    <property type="project" value="InterPro"/>
</dbReference>
<dbReference type="GO" id="GO:0016625">
    <property type="term" value="F:oxidoreductase activity, acting on the aldehyde or oxo group of donors, iron-sulfur protein as acceptor"/>
    <property type="evidence" value="ECO:0007669"/>
    <property type="project" value="InterPro"/>
</dbReference>
<evidence type="ECO:0000259" key="1">
    <source>
        <dbReference type="Pfam" id="PF02730"/>
    </source>
</evidence>
<proteinExistence type="predicted"/>
<comment type="caution">
    <text evidence="2">The sequence shown here is derived from an EMBL/GenBank/DDBJ whole genome shotgun (WGS) entry which is preliminary data.</text>
</comment>
<gene>
    <name evidence="2" type="ORF">S06H3_55902</name>
</gene>
<dbReference type="Pfam" id="PF02730">
    <property type="entry name" value="AFOR_N"/>
    <property type="match status" value="1"/>
</dbReference>
<dbReference type="InterPro" id="IPR013983">
    <property type="entry name" value="Ald_Fedxn_OxRdtase_N"/>
</dbReference>
<dbReference type="Gene3D" id="3.60.9.10">
    <property type="entry name" value="Aldehyde ferredoxin oxidoreductase, N-terminal domain"/>
    <property type="match status" value="1"/>
</dbReference>
<dbReference type="InterPro" id="IPR036503">
    <property type="entry name" value="Ald_Fedxn_OxRdtase_N_sf"/>
</dbReference>
<dbReference type="AlphaFoldDB" id="X1Q1A3"/>
<evidence type="ECO:0000313" key="2">
    <source>
        <dbReference type="EMBL" id="GAI48516.1"/>
    </source>
</evidence>
<dbReference type="SUPFAM" id="SSF56228">
    <property type="entry name" value="Aldehyde ferredoxin oxidoreductase, N-terminal domain"/>
    <property type="match status" value="1"/>
</dbReference>